<evidence type="ECO:0000313" key="3">
    <source>
        <dbReference type="Proteomes" id="UP000823388"/>
    </source>
</evidence>
<evidence type="ECO:0000313" key="2">
    <source>
        <dbReference type="EMBL" id="KAG2556082.1"/>
    </source>
</evidence>
<dbReference type="EMBL" id="CM029052">
    <property type="protein sequence ID" value="KAG2556082.1"/>
    <property type="molecule type" value="Genomic_DNA"/>
</dbReference>
<gene>
    <name evidence="2" type="ORF">PVAP13_8NG066800</name>
</gene>
<organism evidence="2 3">
    <name type="scientific">Panicum virgatum</name>
    <name type="common">Blackwell switchgrass</name>
    <dbReference type="NCBI Taxonomy" id="38727"/>
    <lineage>
        <taxon>Eukaryota</taxon>
        <taxon>Viridiplantae</taxon>
        <taxon>Streptophyta</taxon>
        <taxon>Embryophyta</taxon>
        <taxon>Tracheophyta</taxon>
        <taxon>Spermatophyta</taxon>
        <taxon>Magnoliopsida</taxon>
        <taxon>Liliopsida</taxon>
        <taxon>Poales</taxon>
        <taxon>Poaceae</taxon>
        <taxon>PACMAD clade</taxon>
        <taxon>Panicoideae</taxon>
        <taxon>Panicodae</taxon>
        <taxon>Paniceae</taxon>
        <taxon>Panicinae</taxon>
        <taxon>Panicum</taxon>
        <taxon>Panicum sect. Hiantes</taxon>
    </lineage>
</organism>
<reference evidence="2" key="1">
    <citation type="submission" date="2020-05" db="EMBL/GenBank/DDBJ databases">
        <title>WGS assembly of Panicum virgatum.</title>
        <authorList>
            <person name="Lovell J.T."/>
            <person name="Jenkins J."/>
            <person name="Shu S."/>
            <person name="Juenger T.E."/>
            <person name="Schmutz J."/>
        </authorList>
    </citation>
    <scope>NUCLEOTIDE SEQUENCE</scope>
    <source>
        <strain evidence="2">AP13</strain>
    </source>
</reference>
<evidence type="ECO:0000256" key="1">
    <source>
        <dbReference type="SAM" id="MobiDB-lite"/>
    </source>
</evidence>
<dbReference type="AlphaFoldDB" id="A0A8T0P7D0"/>
<name>A0A8T0P7D0_PANVG</name>
<accession>A0A8T0P7D0</accession>
<feature type="region of interest" description="Disordered" evidence="1">
    <location>
        <begin position="15"/>
        <end position="56"/>
    </location>
</feature>
<protein>
    <submittedName>
        <fullName evidence="2">Uncharacterized protein</fullName>
    </submittedName>
</protein>
<keyword evidence="3" id="KW-1185">Reference proteome</keyword>
<proteinExistence type="predicted"/>
<sequence length="140" mass="15691">MWGYFFVPNTKLYPQVAPAPQRDPAPTPTPRRRRQHTFDMSAVRRSTRLSTTRPMTQMQRAQRNLCRKLGILNDEAAPIEVALQEFVDMFNGSLPADVDAALNEIFNLNNNEVEAMDNALIGIVGEGVDDLQDAIVHEPG</sequence>
<comment type="caution">
    <text evidence="2">The sequence shown here is derived from an EMBL/GenBank/DDBJ whole genome shotgun (WGS) entry which is preliminary data.</text>
</comment>
<dbReference type="Proteomes" id="UP000823388">
    <property type="component" value="Chromosome 8N"/>
</dbReference>